<evidence type="ECO:0000313" key="2">
    <source>
        <dbReference type="EMBL" id="EEC00747.1"/>
    </source>
</evidence>
<dbReference type="EMBL" id="DS621691">
    <property type="protein sequence ID" value="EEC00747.1"/>
    <property type="molecule type" value="Genomic_DNA"/>
</dbReference>
<reference evidence="3" key="2">
    <citation type="submission" date="2020-05" db="UniProtKB">
        <authorList>
            <consortium name="EnsemblMetazoa"/>
        </authorList>
    </citation>
    <scope>IDENTIFICATION</scope>
    <source>
        <strain evidence="3">wikel</strain>
    </source>
</reference>
<keyword evidence="4" id="KW-1185">Reference proteome</keyword>
<dbReference type="HOGENOM" id="CLU_2457255_0_0_1"/>
<protein>
    <submittedName>
        <fullName evidence="2 3">Uncharacterized protein</fullName>
    </submittedName>
</protein>
<evidence type="ECO:0000313" key="3">
    <source>
        <dbReference type="EnsemblMetazoa" id="ISCW016494-PA"/>
    </source>
</evidence>
<dbReference type="EnsemblMetazoa" id="ISCW016494-RA">
    <property type="protein sequence ID" value="ISCW016494-PA"/>
    <property type="gene ID" value="ISCW016494"/>
</dbReference>
<organism>
    <name type="scientific">Ixodes scapularis</name>
    <name type="common">Black-legged tick</name>
    <name type="synonym">Deer tick</name>
    <dbReference type="NCBI Taxonomy" id="6945"/>
    <lineage>
        <taxon>Eukaryota</taxon>
        <taxon>Metazoa</taxon>
        <taxon>Ecdysozoa</taxon>
        <taxon>Arthropoda</taxon>
        <taxon>Chelicerata</taxon>
        <taxon>Arachnida</taxon>
        <taxon>Acari</taxon>
        <taxon>Parasitiformes</taxon>
        <taxon>Ixodida</taxon>
        <taxon>Ixodoidea</taxon>
        <taxon>Ixodidae</taxon>
        <taxon>Ixodinae</taxon>
        <taxon>Ixodes</taxon>
    </lineage>
</organism>
<reference evidence="2 4" key="1">
    <citation type="submission" date="2008-03" db="EMBL/GenBank/DDBJ databases">
        <title>Annotation of Ixodes scapularis.</title>
        <authorList>
            <consortium name="Ixodes scapularis Genome Project Consortium"/>
            <person name="Caler E."/>
            <person name="Hannick L.I."/>
            <person name="Bidwell S."/>
            <person name="Joardar V."/>
            <person name="Thiagarajan M."/>
            <person name="Amedeo P."/>
            <person name="Galinsky K.J."/>
            <person name="Schobel S."/>
            <person name="Inman J."/>
            <person name="Hostetler J."/>
            <person name="Miller J."/>
            <person name="Hammond M."/>
            <person name="Megy K."/>
            <person name="Lawson D."/>
            <person name="Kodira C."/>
            <person name="Sutton G."/>
            <person name="Meyer J."/>
            <person name="Hill C.A."/>
            <person name="Birren B."/>
            <person name="Nene V."/>
            <person name="Collins F."/>
            <person name="Alarcon-Chaidez F."/>
            <person name="Wikel S."/>
            <person name="Strausberg R."/>
        </authorList>
    </citation>
    <scope>NUCLEOTIDE SEQUENCE [LARGE SCALE GENOMIC DNA]</scope>
    <source>
        <strain evidence="4">Wikel</strain>
        <strain evidence="2">Wikel colony</strain>
    </source>
</reference>
<dbReference type="InParanoid" id="B7P2C5"/>
<feature type="region of interest" description="Disordered" evidence="1">
    <location>
        <begin position="1"/>
        <end position="20"/>
    </location>
</feature>
<dbReference type="VEuPathDB" id="VectorBase:ISCI016494"/>
<gene>
    <name evidence="2" type="ORF">IscW_ISCW016494</name>
</gene>
<accession>B7P2C5</accession>
<proteinExistence type="predicted"/>
<dbReference type="Proteomes" id="UP000001555">
    <property type="component" value="Unassembled WGS sequence"/>
</dbReference>
<name>B7P2C5_IXOSC</name>
<dbReference type="VEuPathDB" id="VectorBase:ISCW016494"/>
<dbReference type="PaxDb" id="6945-B7P2C5"/>
<evidence type="ECO:0000256" key="1">
    <source>
        <dbReference type="SAM" id="MobiDB-lite"/>
    </source>
</evidence>
<sequence>MHGVAGHLPGLHWRVGAPGPTRCGAASFRDGPTGHLGLPCGPLRPEAPPSRHASAEAGRAVHAEVPCMGVARGTPPLDGKGSNYVLSPS</sequence>
<evidence type="ECO:0000313" key="4">
    <source>
        <dbReference type="Proteomes" id="UP000001555"/>
    </source>
</evidence>
<dbReference type="AlphaFoldDB" id="B7P2C5"/>
<dbReference type="EMBL" id="ABJB010396925">
    <property type="status" value="NOT_ANNOTATED_CDS"/>
    <property type="molecule type" value="Genomic_DNA"/>
</dbReference>